<reference evidence="1" key="1">
    <citation type="submission" date="2018-05" db="EMBL/GenBank/DDBJ databases">
        <authorList>
            <person name="Lanie J.A."/>
            <person name="Ng W.-L."/>
            <person name="Kazmierczak K.M."/>
            <person name="Andrzejewski T.M."/>
            <person name="Davidsen T.M."/>
            <person name="Wayne K.J."/>
            <person name="Tettelin H."/>
            <person name="Glass J.I."/>
            <person name="Rusch D."/>
            <person name="Podicherti R."/>
            <person name="Tsui H.-C.T."/>
            <person name="Winkler M.E."/>
        </authorList>
    </citation>
    <scope>NUCLEOTIDE SEQUENCE</scope>
</reference>
<dbReference type="EMBL" id="UINC01105512">
    <property type="protein sequence ID" value="SVC69496.1"/>
    <property type="molecule type" value="Genomic_DNA"/>
</dbReference>
<dbReference type="AlphaFoldDB" id="A0A382P8A9"/>
<accession>A0A382P8A9</accession>
<protein>
    <submittedName>
        <fullName evidence="1">Uncharacterized protein</fullName>
    </submittedName>
</protein>
<gene>
    <name evidence="1" type="ORF">METZ01_LOCUS322350</name>
</gene>
<name>A0A382P8A9_9ZZZZ</name>
<organism evidence="1">
    <name type="scientific">marine metagenome</name>
    <dbReference type="NCBI Taxonomy" id="408172"/>
    <lineage>
        <taxon>unclassified sequences</taxon>
        <taxon>metagenomes</taxon>
        <taxon>ecological metagenomes</taxon>
    </lineage>
</organism>
<feature type="non-terminal residue" evidence="1">
    <location>
        <position position="33"/>
    </location>
</feature>
<sequence>MRRIDALSRDELEGQAAQLRDSVHGDLITYSRK</sequence>
<evidence type="ECO:0000313" key="1">
    <source>
        <dbReference type="EMBL" id="SVC69496.1"/>
    </source>
</evidence>
<proteinExistence type="predicted"/>